<comment type="caution">
    <text evidence="2">The sequence shown here is derived from an EMBL/GenBank/DDBJ whole genome shotgun (WGS) entry which is preliminary data.</text>
</comment>
<feature type="compositionally biased region" description="Low complexity" evidence="1">
    <location>
        <begin position="9"/>
        <end position="20"/>
    </location>
</feature>
<feature type="non-terminal residue" evidence="2">
    <location>
        <position position="224"/>
    </location>
</feature>
<evidence type="ECO:0000256" key="1">
    <source>
        <dbReference type="SAM" id="MobiDB-lite"/>
    </source>
</evidence>
<dbReference type="Proteomes" id="UP000708208">
    <property type="component" value="Unassembled WGS sequence"/>
</dbReference>
<keyword evidence="3" id="KW-1185">Reference proteome</keyword>
<evidence type="ECO:0000313" key="3">
    <source>
        <dbReference type="Proteomes" id="UP000708208"/>
    </source>
</evidence>
<gene>
    <name evidence="2" type="ORF">AFUS01_LOCUS20690</name>
</gene>
<sequence>MASSGNQYFNPNPNFNNTSVYGGGGNYRGNSRGMNRGGSRGGYRGVNRGRFQRQPPGTFSRARANYYGPDPICKPITTSSVAESNMENEPNPDPENTVGFRSILKALKESLLNEDYEVIIKTLTLALKTQHIELAHLVSLFQIDRRMSKLDIWPVLVLPNIDKKIDPLLTHYCSLLSVYHRVLFHEFDHEVTHMSYNPGVDIDPIQIKQAVIYFNTAAQIKTNS</sequence>
<evidence type="ECO:0000313" key="2">
    <source>
        <dbReference type="EMBL" id="CAG7732156.1"/>
    </source>
</evidence>
<feature type="region of interest" description="Disordered" evidence="1">
    <location>
        <begin position="1"/>
        <end position="64"/>
    </location>
</feature>
<protein>
    <submittedName>
        <fullName evidence="2">Uncharacterized protein</fullName>
    </submittedName>
</protein>
<reference evidence="2" key="1">
    <citation type="submission" date="2021-06" db="EMBL/GenBank/DDBJ databases">
        <authorList>
            <person name="Hodson N. C."/>
            <person name="Mongue J. A."/>
            <person name="Jaron S. K."/>
        </authorList>
    </citation>
    <scope>NUCLEOTIDE SEQUENCE</scope>
</reference>
<name>A0A8J2PCT3_9HEXA</name>
<proteinExistence type="predicted"/>
<organism evidence="2 3">
    <name type="scientific">Allacma fusca</name>
    <dbReference type="NCBI Taxonomy" id="39272"/>
    <lineage>
        <taxon>Eukaryota</taxon>
        <taxon>Metazoa</taxon>
        <taxon>Ecdysozoa</taxon>
        <taxon>Arthropoda</taxon>
        <taxon>Hexapoda</taxon>
        <taxon>Collembola</taxon>
        <taxon>Symphypleona</taxon>
        <taxon>Sminthuridae</taxon>
        <taxon>Allacma</taxon>
    </lineage>
</organism>
<accession>A0A8J2PCT3</accession>
<feature type="compositionally biased region" description="Gly residues" evidence="1">
    <location>
        <begin position="35"/>
        <end position="44"/>
    </location>
</feature>
<dbReference type="EMBL" id="CAJVCH010225908">
    <property type="protein sequence ID" value="CAG7732156.1"/>
    <property type="molecule type" value="Genomic_DNA"/>
</dbReference>
<dbReference type="AlphaFoldDB" id="A0A8J2PCT3"/>